<dbReference type="RefSeq" id="WP_077278064.1">
    <property type="nucleotide sequence ID" value="NZ_MVBK01000028.1"/>
</dbReference>
<accession>A0A1V3NMW5</accession>
<dbReference type="OrthoDB" id="86125at2"/>
<keyword evidence="1" id="KW-0472">Membrane</keyword>
<dbReference type="InterPro" id="IPR003474">
    <property type="entry name" value="Glcn_transporter"/>
</dbReference>
<proteinExistence type="predicted"/>
<evidence type="ECO:0000313" key="3">
    <source>
        <dbReference type="Proteomes" id="UP000189462"/>
    </source>
</evidence>
<reference evidence="2 3" key="1">
    <citation type="submission" date="2017-02" db="EMBL/GenBank/DDBJ databases">
        <title>Genomic diversity within the haloalkaliphilic genus Thioalkalivibrio.</title>
        <authorList>
            <person name="Ahn A.-C."/>
            <person name="Meier-Kolthoff J."/>
            <person name="Overmars L."/>
            <person name="Richter M."/>
            <person name="Woyke T."/>
            <person name="Sorokin D.Y."/>
            <person name="Muyzer G."/>
        </authorList>
    </citation>
    <scope>NUCLEOTIDE SEQUENCE [LARGE SCALE GENOMIC DNA]</scope>
    <source>
        <strain evidence="2 3">ALJD</strain>
    </source>
</reference>
<feature type="transmembrane region" description="Helical" evidence="1">
    <location>
        <begin position="178"/>
        <end position="199"/>
    </location>
</feature>
<comment type="caution">
    <text evidence="2">The sequence shown here is derived from an EMBL/GenBank/DDBJ whole genome shotgun (WGS) entry which is preliminary data.</text>
</comment>
<name>A0A1V3NMW5_9GAMM</name>
<feature type="transmembrane region" description="Helical" evidence="1">
    <location>
        <begin position="337"/>
        <end position="359"/>
    </location>
</feature>
<dbReference type="AlphaFoldDB" id="A0A1V3NMW5"/>
<dbReference type="PANTHER" id="PTHR30354:SF7">
    <property type="entry name" value="BLL7963 PROTEIN"/>
    <property type="match status" value="1"/>
</dbReference>
<feature type="transmembrane region" description="Helical" evidence="1">
    <location>
        <begin position="296"/>
        <end position="316"/>
    </location>
</feature>
<feature type="transmembrane region" description="Helical" evidence="1">
    <location>
        <begin position="456"/>
        <end position="478"/>
    </location>
</feature>
<dbReference type="STRING" id="108003.B1C78_05095"/>
<evidence type="ECO:0000313" key="2">
    <source>
        <dbReference type="EMBL" id="OOG26449.1"/>
    </source>
</evidence>
<sequence>MLGIAVIIITLALLIYLAYRGISLLILTPALATFAVVANLEGRVLASYTQIFMGSTADFIALYFPVFLLGAVFGKLMEDSGSAEVLANAIIEKLGTGRAILAVVLSCAVMTYGGVSLFVVAFAVYPIAAALFRQADIPKRLIPATIALGAFTFTMTALPGTPAIQNAIPMPYFGSSPFAAPGLGIITAAVMFGLGMLWLQYRARRLAAEGYGDHADADFTPDKELRERAAGEGFDLMELPVDKRPAGPPPVLIAILPLVLVIAINLVFTFLVIPRMETDYLALPIYGETSIEQVRGIWSVIAALVLSLLVLIATNWRRLGGLKQSIDNGANASLLPIFNTASLVGFGAVIASLGAFVLIRDAVVGVGGDNPLISLAIAVNVLAGMTGSASGGMSIALSTLGDTYLEMARTHGINPDLMHRVTAVATGGLDTLPHNGAVITLLAITRLTHRQAYFDLAMTAMVAPFISLIVLITLGTLFGSF</sequence>
<gene>
    <name evidence="2" type="ORF">B1C78_05095</name>
</gene>
<dbReference type="GO" id="GO:0015128">
    <property type="term" value="F:gluconate transmembrane transporter activity"/>
    <property type="evidence" value="ECO:0007669"/>
    <property type="project" value="InterPro"/>
</dbReference>
<dbReference type="Proteomes" id="UP000189462">
    <property type="component" value="Unassembled WGS sequence"/>
</dbReference>
<feature type="transmembrane region" description="Helical" evidence="1">
    <location>
        <begin position="251"/>
        <end position="276"/>
    </location>
</feature>
<keyword evidence="1" id="KW-0812">Transmembrane</keyword>
<dbReference type="GO" id="GO:0005886">
    <property type="term" value="C:plasma membrane"/>
    <property type="evidence" value="ECO:0007669"/>
    <property type="project" value="TreeGrafter"/>
</dbReference>
<protein>
    <submittedName>
        <fullName evidence="2">Transporter</fullName>
    </submittedName>
</protein>
<dbReference type="EMBL" id="MVBK01000028">
    <property type="protein sequence ID" value="OOG26449.1"/>
    <property type="molecule type" value="Genomic_DNA"/>
</dbReference>
<feature type="transmembrane region" description="Helical" evidence="1">
    <location>
        <begin position="140"/>
        <end position="158"/>
    </location>
</feature>
<feature type="transmembrane region" description="Helical" evidence="1">
    <location>
        <begin position="99"/>
        <end position="128"/>
    </location>
</feature>
<feature type="transmembrane region" description="Helical" evidence="1">
    <location>
        <begin position="6"/>
        <end position="39"/>
    </location>
</feature>
<keyword evidence="3" id="KW-1185">Reference proteome</keyword>
<feature type="transmembrane region" description="Helical" evidence="1">
    <location>
        <begin position="371"/>
        <end position="397"/>
    </location>
</feature>
<dbReference type="PANTHER" id="PTHR30354">
    <property type="entry name" value="GNT FAMILY GLUCONATE TRANSPORTER"/>
    <property type="match status" value="1"/>
</dbReference>
<evidence type="ECO:0000256" key="1">
    <source>
        <dbReference type="SAM" id="Phobius"/>
    </source>
</evidence>
<keyword evidence="1" id="KW-1133">Transmembrane helix</keyword>
<feature type="transmembrane region" description="Helical" evidence="1">
    <location>
        <begin position="51"/>
        <end position="73"/>
    </location>
</feature>
<organism evidence="2 3">
    <name type="scientific">Thioalkalivibrio denitrificans</name>
    <dbReference type="NCBI Taxonomy" id="108003"/>
    <lineage>
        <taxon>Bacteria</taxon>
        <taxon>Pseudomonadati</taxon>
        <taxon>Pseudomonadota</taxon>
        <taxon>Gammaproteobacteria</taxon>
        <taxon>Chromatiales</taxon>
        <taxon>Ectothiorhodospiraceae</taxon>
        <taxon>Thioalkalivibrio</taxon>
    </lineage>
</organism>